<dbReference type="PANTHER" id="PTHR30160">
    <property type="entry name" value="TETRAACYLDISACCHARIDE 4'-KINASE-RELATED"/>
    <property type="match status" value="1"/>
</dbReference>
<dbReference type="InterPro" id="IPR002201">
    <property type="entry name" value="Glyco_trans_9"/>
</dbReference>
<dbReference type="AlphaFoldDB" id="A0A1V8M1G5"/>
<comment type="caution">
    <text evidence="3">The sequence shown here is derived from an EMBL/GenBank/DDBJ whole genome shotgun (WGS) entry which is preliminary data.</text>
</comment>
<dbReference type="GO" id="GO:0009244">
    <property type="term" value="P:lipopolysaccharide core region biosynthetic process"/>
    <property type="evidence" value="ECO:0007669"/>
    <property type="project" value="TreeGrafter"/>
</dbReference>
<dbReference type="GO" id="GO:0005829">
    <property type="term" value="C:cytosol"/>
    <property type="evidence" value="ECO:0007669"/>
    <property type="project" value="TreeGrafter"/>
</dbReference>
<dbReference type="Proteomes" id="UP000191980">
    <property type="component" value="Unassembled WGS sequence"/>
</dbReference>
<evidence type="ECO:0000256" key="2">
    <source>
        <dbReference type="ARBA" id="ARBA00022679"/>
    </source>
</evidence>
<sequence>MLLKRVNKSWQLARDRIRRKLGVFLFDSKVDDVICPVADLQHVVFIRWDAKWGDAIVSSLMIKPLRKAYPGIKITIVTSAAMSGYFADYLDVDQVLEVSGRPTYRQLNYLAQQLRPVDLLIHFNMHMKMKDLYLLNKVQAKRVAGLDDDIGRVNLKLGKLTHGLHFSEKLVYLLQCLGIKEEHPKYHIPLNTAAVLKVERFLEGIANKPLLVINPCGGDKARRLNNANTRKIINAALDILPAINIAVLSTPDTVSEVEKLCADVARDNVFYNPESRTIYDAIALILKADWVISVDTAIVHIAAGLNKRQLALYNPDELNYSDWHPHSDRAITCFSEQARPADINALAWKTLLPLLVKLLKS</sequence>
<dbReference type="GO" id="GO:0008713">
    <property type="term" value="F:ADP-heptose-lipopolysaccharide heptosyltransferase activity"/>
    <property type="evidence" value="ECO:0007669"/>
    <property type="project" value="TreeGrafter"/>
</dbReference>
<dbReference type="OrthoDB" id="9781892at2"/>
<proteinExistence type="predicted"/>
<protein>
    <recommendedName>
        <fullName evidence="5">Glycosyl transferase</fullName>
    </recommendedName>
</protein>
<dbReference type="STRING" id="1420851.AU255_18115"/>
<dbReference type="Gene3D" id="3.40.50.2000">
    <property type="entry name" value="Glycogen Phosphorylase B"/>
    <property type="match status" value="2"/>
</dbReference>
<dbReference type="InterPro" id="IPR051199">
    <property type="entry name" value="LPS_LOS_Heptosyltrfase"/>
</dbReference>
<evidence type="ECO:0000313" key="3">
    <source>
        <dbReference type="EMBL" id="OQK15385.1"/>
    </source>
</evidence>
<name>A0A1V8M1G5_9GAMM</name>
<dbReference type="EMBL" id="LPUF01000004">
    <property type="protein sequence ID" value="OQK15385.1"/>
    <property type="molecule type" value="Genomic_DNA"/>
</dbReference>
<accession>A0A1V8M1G5</accession>
<keyword evidence="2" id="KW-0808">Transferase</keyword>
<organism evidence="3 4">
    <name type="scientific">Methyloprofundus sedimenti</name>
    <dbReference type="NCBI Taxonomy" id="1420851"/>
    <lineage>
        <taxon>Bacteria</taxon>
        <taxon>Pseudomonadati</taxon>
        <taxon>Pseudomonadota</taxon>
        <taxon>Gammaproteobacteria</taxon>
        <taxon>Methylococcales</taxon>
        <taxon>Methylococcaceae</taxon>
        <taxon>Methyloprofundus</taxon>
    </lineage>
</organism>
<keyword evidence="4" id="KW-1185">Reference proteome</keyword>
<dbReference type="SUPFAM" id="SSF53756">
    <property type="entry name" value="UDP-Glycosyltransferase/glycogen phosphorylase"/>
    <property type="match status" value="1"/>
</dbReference>
<dbReference type="PANTHER" id="PTHR30160:SF15">
    <property type="entry name" value="GLYCOSYLTRANSFERASE HI_0523-RELATED"/>
    <property type="match status" value="1"/>
</dbReference>
<dbReference type="RefSeq" id="WP_080524326.1">
    <property type="nucleotide sequence ID" value="NZ_LPUF01000004.1"/>
</dbReference>
<keyword evidence="1" id="KW-0328">Glycosyltransferase</keyword>
<evidence type="ECO:0000313" key="4">
    <source>
        <dbReference type="Proteomes" id="UP000191980"/>
    </source>
</evidence>
<dbReference type="Pfam" id="PF01075">
    <property type="entry name" value="Glyco_transf_9"/>
    <property type="match status" value="1"/>
</dbReference>
<reference evidence="3 4" key="1">
    <citation type="submission" date="2015-12" db="EMBL/GenBank/DDBJ databases">
        <authorList>
            <person name="Shamseldin A."/>
            <person name="Moawad H."/>
            <person name="Abd El-Rahim W.M."/>
            <person name="Sadowsky M.J."/>
        </authorList>
    </citation>
    <scope>NUCLEOTIDE SEQUENCE [LARGE SCALE GENOMIC DNA]</scope>
    <source>
        <strain evidence="3 4">WF1</strain>
    </source>
</reference>
<evidence type="ECO:0000256" key="1">
    <source>
        <dbReference type="ARBA" id="ARBA00022676"/>
    </source>
</evidence>
<gene>
    <name evidence="3" type="ORF">AU255_18115</name>
</gene>
<evidence type="ECO:0008006" key="5">
    <source>
        <dbReference type="Google" id="ProtNLM"/>
    </source>
</evidence>